<protein>
    <submittedName>
        <fullName evidence="3">DUF87 domain-containing protein</fullName>
    </submittedName>
</protein>
<dbReference type="AlphaFoldDB" id="A0A975B1Z3"/>
<dbReference type="Gene3D" id="3.40.50.300">
    <property type="entry name" value="P-loop containing nucleotide triphosphate hydrolases"/>
    <property type="match status" value="2"/>
</dbReference>
<gene>
    <name evidence="3" type="ORF">GJV85_11295</name>
</gene>
<feature type="domain" description="Helicase HerA central" evidence="2">
    <location>
        <begin position="15"/>
        <end position="82"/>
    </location>
</feature>
<feature type="coiled-coil region" evidence="1">
    <location>
        <begin position="695"/>
        <end position="736"/>
    </location>
</feature>
<keyword evidence="1" id="KW-0175">Coiled coil</keyword>
<evidence type="ECO:0000313" key="3">
    <source>
        <dbReference type="EMBL" id="QSZ42670.1"/>
    </source>
</evidence>
<evidence type="ECO:0000259" key="2">
    <source>
        <dbReference type="Pfam" id="PF01935"/>
    </source>
</evidence>
<evidence type="ECO:0000313" key="4">
    <source>
        <dbReference type="Proteomes" id="UP000671852"/>
    </source>
</evidence>
<dbReference type="KEGG" id="saqt:GJV85_11295"/>
<dbReference type="PANTHER" id="PTHR30121">
    <property type="entry name" value="UNCHARACTERIZED PROTEIN YJGR-RELATED"/>
    <property type="match status" value="1"/>
</dbReference>
<dbReference type="InterPro" id="IPR027417">
    <property type="entry name" value="P-loop_NTPase"/>
</dbReference>
<keyword evidence="4" id="KW-1185">Reference proteome</keyword>
<name>A0A975B1Z3_9BACT</name>
<dbReference type="PANTHER" id="PTHR30121:SF6">
    <property type="entry name" value="SLR6007 PROTEIN"/>
    <property type="match status" value="1"/>
</dbReference>
<reference evidence="3" key="2">
    <citation type="submission" date="2021-04" db="EMBL/GenBank/DDBJ databases">
        <title>Isolation and characterization of a novel species of the genus Sulfurimonas.</title>
        <authorList>
            <person name="Fukui M."/>
        </authorList>
    </citation>
    <scope>NUCLEOTIDE SEQUENCE</scope>
    <source>
        <strain evidence="3">H1576</strain>
    </source>
</reference>
<dbReference type="EMBL" id="CP046072">
    <property type="protein sequence ID" value="QSZ42670.1"/>
    <property type="molecule type" value="Genomic_DNA"/>
</dbReference>
<organism evidence="3 4">
    <name type="scientific">Sulfurimonas aquatica</name>
    <dbReference type="NCBI Taxonomy" id="2672570"/>
    <lineage>
        <taxon>Bacteria</taxon>
        <taxon>Pseudomonadati</taxon>
        <taxon>Campylobacterota</taxon>
        <taxon>Epsilonproteobacteria</taxon>
        <taxon>Campylobacterales</taxon>
        <taxon>Sulfurimonadaceae</taxon>
        <taxon>Sulfurimonas</taxon>
    </lineage>
</organism>
<dbReference type="RefSeq" id="WP_207561481.1">
    <property type="nucleotide sequence ID" value="NZ_CP046072.1"/>
</dbReference>
<sequence length="764" mass="86381">MKELYEKMGLFYLGKNENEDLTLYKSKHLTTHAMLIGMTGSGKTGLGIGLIEEAAIDNIPSIIIDPKGDMGNLCLAFPNLEAKEFEPWLEKPEMAEKMATMWRDGLTASGQDSSRVQKFAEVEKTIYTPGSSAGVGVNILGSFSAPSQEVLEDNDTLTSLINASVSSLLALLSIEADPINSKEHLLLSNIFHHCYLQGISLSLEEIIGYIATPPFEKIGIMSLKTFYPQKERMKLAMALNGVISSISFSSWLEGEALDIQNMLYDENGNAKVAIFSIAHLSDSERMFFVTILLNTYISWMRAQSGSSSLKSLLYMDEIFGFFPPSKNPPSKEPMLLLLKQARAFGTGVILSTQNPVDLDYKGLSNIGTWFVGKLQTKQDIDKVLEPLMAKSKLSKEEIRHKLATLKGRHFFLKNVHSEATLEFSTRWVLSYLKGPMTKDDIKRLMQSKKETFSEVVMPKAQKKASSISNKEIINESIKEYFLDTNINGETPFYPYIYAKTKVRFFNQKRVIDIIKTKELKLELYESQTTLEWSEALDESLSGVTNKKTAQNSFAKLPKIITQLKTLKTLEKSLSQHFYTSQNIELFSCKQLKLESKIDQSKKDFIVEVEDRLKDLRDEKLEKLEARFESKFTRLHDKLKKLEMRLQKEQSDVSSKTSDTLIDVGLALFGAFFGKKSSSGATMRKGASAFKKGKGVLKERNDVKNIESLIQDTEEKLEELKIDLDNEVEAIEDAISIDNYEITSFFIKPRRSDIIIEDIAILWER</sequence>
<proteinExistence type="predicted"/>
<accession>A0A975B1Z3</accession>
<dbReference type="Proteomes" id="UP000671852">
    <property type="component" value="Chromosome"/>
</dbReference>
<feature type="coiled-coil region" evidence="1">
    <location>
        <begin position="605"/>
        <end position="658"/>
    </location>
</feature>
<reference evidence="3" key="1">
    <citation type="submission" date="2019-11" db="EMBL/GenBank/DDBJ databases">
        <authorList>
            <person name="Kojima H."/>
        </authorList>
    </citation>
    <scope>NUCLEOTIDE SEQUENCE</scope>
    <source>
        <strain evidence="3">H1576</strain>
    </source>
</reference>
<dbReference type="InterPro" id="IPR051162">
    <property type="entry name" value="T4SS_component"/>
</dbReference>
<evidence type="ECO:0000256" key="1">
    <source>
        <dbReference type="SAM" id="Coils"/>
    </source>
</evidence>
<dbReference type="InterPro" id="IPR002789">
    <property type="entry name" value="HerA_central"/>
</dbReference>
<dbReference type="Pfam" id="PF01935">
    <property type="entry name" value="DUF87"/>
    <property type="match status" value="1"/>
</dbReference>
<dbReference type="SUPFAM" id="SSF52540">
    <property type="entry name" value="P-loop containing nucleoside triphosphate hydrolases"/>
    <property type="match status" value="1"/>
</dbReference>